<comment type="caution">
    <text evidence="1">The sequence shown here is derived from an EMBL/GenBank/DDBJ whole genome shotgun (WGS) entry which is preliminary data.</text>
</comment>
<evidence type="ECO:0000313" key="1">
    <source>
        <dbReference type="EMBL" id="ETN98124.1"/>
    </source>
</evidence>
<dbReference type="EMBL" id="ASPP01047569">
    <property type="protein sequence ID" value="ETN98124.1"/>
    <property type="molecule type" value="Genomic_DNA"/>
</dbReference>
<dbReference type="AlphaFoldDB" id="X6LBK1"/>
<name>X6LBK1_RETFI</name>
<feature type="non-terminal residue" evidence="1">
    <location>
        <position position="192"/>
    </location>
</feature>
<reference evidence="1 2" key="1">
    <citation type="journal article" date="2013" name="Curr. Biol.">
        <title>The Genome of the Foraminiferan Reticulomyxa filosa.</title>
        <authorList>
            <person name="Glockner G."/>
            <person name="Hulsmann N."/>
            <person name="Schleicher M."/>
            <person name="Noegel A.A."/>
            <person name="Eichinger L."/>
            <person name="Gallinger C."/>
            <person name="Pawlowski J."/>
            <person name="Sierra R."/>
            <person name="Euteneuer U."/>
            <person name="Pillet L."/>
            <person name="Moustafa A."/>
            <person name="Platzer M."/>
            <person name="Groth M."/>
            <person name="Szafranski K."/>
            <person name="Schliwa M."/>
        </authorList>
    </citation>
    <scope>NUCLEOTIDE SEQUENCE [LARGE SCALE GENOMIC DNA]</scope>
</reference>
<accession>X6LBK1</accession>
<gene>
    <name evidence="1" type="ORF">RFI_39393</name>
</gene>
<sequence>MFSANVFQSLTELPNLLSSTQCIKFKDEILVCGGPETNECYSYHTLKEQYKYICSYPSDISLHGHCVLQWRHSQAKANEIHLLSFGGQGKDKMKQTFSMTYQSVWDSNSYQIVQTPNVWNRHEQDNMIGTIEDDLEGICGLIGGKNNDLLFITHYPQNIEVIDLKTMKSLNGIKDNVMPREEYEYGIGYHCF</sequence>
<keyword evidence="2" id="KW-1185">Reference proteome</keyword>
<proteinExistence type="predicted"/>
<organism evidence="1 2">
    <name type="scientific">Reticulomyxa filosa</name>
    <dbReference type="NCBI Taxonomy" id="46433"/>
    <lineage>
        <taxon>Eukaryota</taxon>
        <taxon>Sar</taxon>
        <taxon>Rhizaria</taxon>
        <taxon>Retaria</taxon>
        <taxon>Foraminifera</taxon>
        <taxon>Monothalamids</taxon>
        <taxon>Reticulomyxidae</taxon>
        <taxon>Reticulomyxa</taxon>
    </lineage>
</organism>
<protein>
    <submittedName>
        <fullName evidence="1">Uncharacterized protein</fullName>
    </submittedName>
</protein>
<evidence type="ECO:0000313" key="2">
    <source>
        <dbReference type="Proteomes" id="UP000023152"/>
    </source>
</evidence>
<dbReference type="Proteomes" id="UP000023152">
    <property type="component" value="Unassembled WGS sequence"/>
</dbReference>